<gene>
    <name evidence="1" type="primary">106062145</name>
</gene>
<protein>
    <submittedName>
        <fullName evidence="1">Uncharacterized protein</fullName>
    </submittedName>
</protein>
<dbReference type="AlphaFoldDB" id="A0A2C9KSH6"/>
<dbReference type="KEGG" id="bgt:106062145"/>
<reference evidence="1" key="1">
    <citation type="submission" date="2020-05" db="UniProtKB">
        <authorList>
            <consortium name="EnsemblMetazoa"/>
        </authorList>
    </citation>
    <scope>IDENTIFICATION</scope>
    <source>
        <strain evidence="1">BB02</strain>
    </source>
</reference>
<dbReference type="Proteomes" id="UP000076420">
    <property type="component" value="Unassembled WGS sequence"/>
</dbReference>
<accession>A0A2C9KSH6</accession>
<organism evidence="1 2">
    <name type="scientific">Biomphalaria glabrata</name>
    <name type="common">Bloodfluke planorb</name>
    <name type="synonym">Freshwater snail</name>
    <dbReference type="NCBI Taxonomy" id="6526"/>
    <lineage>
        <taxon>Eukaryota</taxon>
        <taxon>Metazoa</taxon>
        <taxon>Spiralia</taxon>
        <taxon>Lophotrochozoa</taxon>
        <taxon>Mollusca</taxon>
        <taxon>Gastropoda</taxon>
        <taxon>Heterobranchia</taxon>
        <taxon>Euthyneura</taxon>
        <taxon>Panpulmonata</taxon>
        <taxon>Hygrophila</taxon>
        <taxon>Lymnaeoidea</taxon>
        <taxon>Planorbidae</taxon>
        <taxon>Biomphalaria</taxon>
    </lineage>
</organism>
<evidence type="ECO:0000313" key="1">
    <source>
        <dbReference type="EnsemblMetazoa" id="BGLB022959-PA"/>
    </source>
</evidence>
<dbReference type="EnsemblMetazoa" id="BGLB022959-RA">
    <property type="protein sequence ID" value="BGLB022959-PA"/>
    <property type="gene ID" value="BGLB022959"/>
</dbReference>
<evidence type="ECO:0000313" key="2">
    <source>
        <dbReference type="Proteomes" id="UP000076420"/>
    </source>
</evidence>
<dbReference type="VEuPathDB" id="VectorBase:BGLB022959"/>
<name>A0A2C9KSH6_BIOGL</name>
<proteinExistence type="predicted"/>
<sequence length="144" mass="16945">MNEHLFFSESEPLCLWVCRTQLHWIQRSHYLTNINRWNDFHRLFTLVLVSIYFFTAERPRASDIFPVLLYSKALMNMWSFSVTGAVQLLAELQVTLSRMLRFLLLEELGQSSSVDRTLLNQVDDKCYVELDNVTAKWDGVSNHL</sequence>